<dbReference type="AlphaFoldDB" id="A0AAE0LLY1"/>
<sequence length="180" mass="20789">MKFCCDLTVFVVRYVDRHRSVLFQLGECYDRRGLANRHEVSARVANRYNKTIACAKSGWHLPLGGQTKANDLRGAVQLAYEDLIEYGGKGGRAYAYVAVLETNMDLQSAHVPRCLEHPTAKTVYYIFEDDDRLLSERAYFKEAYLQDERRKFTHLSYVSSDRAAPWVQPALRLLEERLPH</sequence>
<reference evidence="1 2" key="1">
    <citation type="journal article" date="2015" name="Genome Biol. Evol.">
        <title>Comparative Genomics of a Bacterivorous Green Alga Reveals Evolutionary Causalities and Consequences of Phago-Mixotrophic Mode of Nutrition.</title>
        <authorList>
            <person name="Burns J.A."/>
            <person name="Paasch A."/>
            <person name="Narechania A."/>
            <person name="Kim E."/>
        </authorList>
    </citation>
    <scope>NUCLEOTIDE SEQUENCE [LARGE SCALE GENOMIC DNA]</scope>
    <source>
        <strain evidence="1 2">PLY_AMNH</strain>
    </source>
</reference>
<proteinExistence type="predicted"/>
<dbReference type="Proteomes" id="UP001190700">
    <property type="component" value="Unassembled WGS sequence"/>
</dbReference>
<dbReference type="EMBL" id="LGRX02000114">
    <property type="protein sequence ID" value="KAK3289519.1"/>
    <property type="molecule type" value="Genomic_DNA"/>
</dbReference>
<evidence type="ECO:0000313" key="2">
    <source>
        <dbReference type="Proteomes" id="UP001190700"/>
    </source>
</evidence>
<name>A0AAE0LLY1_9CHLO</name>
<gene>
    <name evidence="1" type="ORF">CYMTET_3052</name>
</gene>
<keyword evidence="2" id="KW-1185">Reference proteome</keyword>
<accession>A0AAE0LLY1</accession>
<comment type="caution">
    <text evidence="1">The sequence shown here is derived from an EMBL/GenBank/DDBJ whole genome shotgun (WGS) entry which is preliminary data.</text>
</comment>
<protein>
    <submittedName>
        <fullName evidence="1">Uncharacterized protein</fullName>
    </submittedName>
</protein>
<organism evidence="1 2">
    <name type="scientific">Cymbomonas tetramitiformis</name>
    <dbReference type="NCBI Taxonomy" id="36881"/>
    <lineage>
        <taxon>Eukaryota</taxon>
        <taxon>Viridiplantae</taxon>
        <taxon>Chlorophyta</taxon>
        <taxon>Pyramimonadophyceae</taxon>
        <taxon>Pyramimonadales</taxon>
        <taxon>Pyramimonadaceae</taxon>
        <taxon>Cymbomonas</taxon>
    </lineage>
</organism>
<evidence type="ECO:0000313" key="1">
    <source>
        <dbReference type="EMBL" id="KAK3289519.1"/>
    </source>
</evidence>